<evidence type="ECO:0000259" key="1">
    <source>
        <dbReference type="Pfam" id="PF13460"/>
    </source>
</evidence>
<dbReference type="PANTHER" id="PTHR15020">
    <property type="entry name" value="FLAVIN REDUCTASE-RELATED"/>
    <property type="match status" value="1"/>
</dbReference>
<evidence type="ECO:0000313" key="2">
    <source>
        <dbReference type="EMBL" id="THH35587.1"/>
    </source>
</evidence>
<organism evidence="2 3">
    <name type="scientific">Neolewinella litorea</name>
    <dbReference type="NCBI Taxonomy" id="2562452"/>
    <lineage>
        <taxon>Bacteria</taxon>
        <taxon>Pseudomonadati</taxon>
        <taxon>Bacteroidota</taxon>
        <taxon>Saprospiria</taxon>
        <taxon>Saprospirales</taxon>
        <taxon>Lewinellaceae</taxon>
        <taxon>Neolewinella</taxon>
    </lineage>
</organism>
<dbReference type="CDD" id="cd05243">
    <property type="entry name" value="SDR_a5"/>
    <property type="match status" value="1"/>
</dbReference>
<comment type="caution">
    <text evidence="2">The sequence shown here is derived from an EMBL/GenBank/DDBJ whole genome shotgun (WGS) entry which is preliminary data.</text>
</comment>
<keyword evidence="3" id="KW-1185">Reference proteome</keyword>
<reference evidence="2 3" key="1">
    <citation type="submission" date="2019-04" db="EMBL/GenBank/DDBJ databases">
        <title>Lewinella litorea sp. nov., isolated from a marine sand.</title>
        <authorList>
            <person name="Yoon J.-H."/>
        </authorList>
    </citation>
    <scope>NUCLEOTIDE SEQUENCE [LARGE SCALE GENOMIC DNA]</scope>
    <source>
        <strain evidence="2 3">HSMS-39</strain>
    </source>
</reference>
<proteinExistence type="predicted"/>
<dbReference type="InterPro" id="IPR016040">
    <property type="entry name" value="NAD(P)-bd_dom"/>
</dbReference>
<dbReference type="InterPro" id="IPR036291">
    <property type="entry name" value="NAD(P)-bd_dom_sf"/>
</dbReference>
<evidence type="ECO:0000313" key="3">
    <source>
        <dbReference type="Proteomes" id="UP000308528"/>
    </source>
</evidence>
<name>A0A4S4NAW0_9BACT</name>
<dbReference type="EMBL" id="SRSF01000011">
    <property type="protein sequence ID" value="THH35587.1"/>
    <property type="molecule type" value="Genomic_DNA"/>
</dbReference>
<dbReference type="Pfam" id="PF13460">
    <property type="entry name" value="NAD_binding_10"/>
    <property type="match status" value="1"/>
</dbReference>
<dbReference type="AlphaFoldDB" id="A0A4S4NAW0"/>
<dbReference type="PANTHER" id="PTHR15020:SF50">
    <property type="entry name" value="UPF0659 PROTEIN YMR090W"/>
    <property type="match status" value="1"/>
</dbReference>
<dbReference type="RefSeq" id="WP_136460385.1">
    <property type="nucleotide sequence ID" value="NZ_SRSF01000011.1"/>
</dbReference>
<dbReference type="SUPFAM" id="SSF51735">
    <property type="entry name" value="NAD(P)-binding Rossmann-fold domains"/>
    <property type="match status" value="1"/>
</dbReference>
<gene>
    <name evidence="2" type="ORF">E4021_15985</name>
</gene>
<feature type="domain" description="NAD(P)-binding" evidence="1">
    <location>
        <begin position="8"/>
        <end position="193"/>
    </location>
</feature>
<dbReference type="Proteomes" id="UP000308528">
    <property type="component" value="Unassembled WGS sequence"/>
</dbReference>
<sequence length="216" mass="23432">MKNVLIVGAHGQVGQLLTDKLNEAPDFTPVALIRKEEQRELFAEKGVEARVASLEDSVASLSANMQGIDAVVFSAGSGGSTGSDKTLTIDLDGAVKCMEAAQRAGIRRFVMLSALHTDDRNRWTDAEGMKPYYVAKHYADRVLKGTGLDYTIVRPGALKNEEGTGRINTENPDETKSVPRDDVAQVILEVLQQDSTIGQIITFNRGDTPIEEALTE</sequence>
<dbReference type="OrthoDB" id="9803892at2"/>
<accession>A0A4S4NAW0</accession>
<protein>
    <submittedName>
        <fullName evidence="2">SDR family oxidoreductase</fullName>
    </submittedName>
</protein>
<dbReference type="Gene3D" id="3.40.50.720">
    <property type="entry name" value="NAD(P)-binding Rossmann-like Domain"/>
    <property type="match status" value="1"/>
</dbReference>